<dbReference type="Pfam" id="PF10055">
    <property type="entry name" value="DUF2292"/>
    <property type="match status" value="1"/>
</dbReference>
<comment type="caution">
    <text evidence="1">The sequence shown here is derived from an EMBL/GenBank/DDBJ whole genome shotgun (WGS) entry which is preliminary data.</text>
</comment>
<dbReference type="AlphaFoldDB" id="A0AAP7N421"/>
<dbReference type="InterPro" id="IPR018743">
    <property type="entry name" value="DUF2292"/>
</dbReference>
<accession>A0AAP7N421</accession>
<dbReference type="RefSeq" id="WP_065523198.1">
    <property type="nucleotide sequence ID" value="NZ_CP011252.1"/>
</dbReference>
<dbReference type="Proteomes" id="UP000180036">
    <property type="component" value="Unassembled WGS sequence"/>
</dbReference>
<organism evidence="1 2">
    <name type="scientific">Bacillus amyloliquefaciens</name>
    <name type="common">Bacillus velezensis</name>
    <dbReference type="NCBI Taxonomy" id="1390"/>
    <lineage>
        <taxon>Bacteria</taxon>
        <taxon>Bacillati</taxon>
        <taxon>Bacillota</taxon>
        <taxon>Bacilli</taxon>
        <taxon>Bacillales</taxon>
        <taxon>Bacillaceae</taxon>
        <taxon>Bacillus</taxon>
        <taxon>Bacillus amyloliquefaciens group</taxon>
    </lineage>
</organism>
<sequence>MTSKGNVDPHVIEKIISALETIDFGTVQITVHNSQVTQIDKVEKYRFSLKSKEAKQQS</sequence>
<reference evidence="1 2" key="1">
    <citation type="submission" date="2016-10" db="EMBL/GenBank/DDBJ databases">
        <authorList>
            <person name="Marach S."/>
            <person name="Prathuangwong S."/>
            <person name="Takikawa Y."/>
            <person name="Dohra H."/>
        </authorList>
    </citation>
    <scope>NUCLEOTIDE SEQUENCE [LARGE SCALE GENOMIC DNA]</scope>
    <source>
        <strain evidence="1 2">K2</strain>
    </source>
</reference>
<evidence type="ECO:0000313" key="1">
    <source>
        <dbReference type="EMBL" id="OIK19550.1"/>
    </source>
</evidence>
<name>A0AAP7N421_BACAM</name>
<evidence type="ECO:0000313" key="2">
    <source>
        <dbReference type="Proteomes" id="UP000180036"/>
    </source>
</evidence>
<protein>
    <submittedName>
        <fullName evidence="1">DUF2292 domain-containing protein</fullName>
    </submittedName>
</protein>
<proteinExistence type="predicted"/>
<dbReference type="EMBL" id="MOEA01000005">
    <property type="protein sequence ID" value="OIK19550.1"/>
    <property type="molecule type" value="Genomic_DNA"/>
</dbReference>
<gene>
    <name evidence="1" type="ORF">BKP66_18040</name>
</gene>